<dbReference type="AlphaFoldDB" id="A0A8C9RVV5"/>
<name>A0A8C9RVV5_SCLFO</name>
<accession>A0A8C9RVV5</accession>
<proteinExistence type="predicted"/>
<dbReference type="GeneTree" id="ENSGT00940000180935"/>
<protein>
    <submittedName>
        <fullName evidence="1">Uncharacterized protein</fullName>
    </submittedName>
</protein>
<evidence type="ECO:0000313" key="2">
    <source>
        <dbReference type="Proteomes" id="UP000694397"/>
    </source>
</evidence>
<dbReference type="Ensembl" id="ENSSFOT00015022020.2">
    <property type="protein sequence ID" value="ENSSFOP00015021777.2"/>
    <property type="gene ID" value="ENSSFOG00015014036.2"/>
</dbReference>
<reference evidence="1 2" key="1">
    <citation type="submission" date="2019-04" db="EMBL/GenBank/DDBJ databases">
        <authorList>
            <consortium name="Wellcome Sanger Institute Data Sharing"/>
        </authorList>
    </citation>
    <scope>NUCLEOTIDE SEQUENCE [LARGE SCALE GENOMIC DNA]</scope>
</reference>
<evidence type="ECO:0000313" key="1">
    <source>
        <dbReference type="Ensembl" id="ENSSFOP00015021777.2"/>
    </source>
</evidence>
<dbReference type="OrthoDB" id="9356838at2759"/>
<sequence>MSFSFFFPFKSHVLNYTECSFFIKVIGRDGFEEFYPRMWKNIQDKRRLMKTCTDQKIRWEGKNERKNGQIEALAK</sequence>
<organism evidence="1 2">
    <name type="scientific">Scleropages formosus</name>
    <name type="common">Asian bonytongue</name>
    <name type="synonym">Osteoglossum formosum</name>
    <dbReference type="NCBI Taxonomy" id="113540"/>
    <lineage>
        <taxon>Eukaryota</taxon>
        <taxon>Metazoa</taxon>
        <taxon>Chordata</taxon>
        <taxon>Craniata</taxon>
        <taxon>Vertebrata</taxon>
        <taxon>Euteleostomi</taxon>
        <taxon>Actinopterygii</taxon>
        <taxon>Neopterygii</taxon>
        <taxon>Teleostei</taxon>
        <taxon>Osteoglossocephala</taxon>
        <taxon>Osteoglossomorpha</taxon>
        <taxon>Osteoglossiformes</taxon>
        <taxon>Osteoglossidae</taxon>
        <taxon>Scleropages</taxon>
    </lineage>
</organism>
<keyword evidence="2" id="KW-1185">Reference proteome</keyword>
<dbReference type="Proteomes" id="UP000694397">
    <property type="component" value="Chromosome 23"/>
</dbReference>
<reference evidence="1" key="3">
    <citation type="submission" date="2025-09" db="UniProtKB">
        <authorList>
            <consortium name="Ensembl"/>
        </authorList>
    </citation>
    <scope>IDENTIFICATION</scope>
</reference>
<reference evidence="1" key="2">
    <citation type="submission" date="2025-08" db="UniProtKB">
        <authorList>
            <consortium name="Ensembl"/>
        </authorList>
    </citation>
    <scope>IDENTIFICATION</scope>
</reference>